<gene>
    <name evidence="9" type="ORF">CW360_15330</name>
    <name evidence="8" type="ORF">GCM10007363_04190</name>
</gene>
<keyword evidence="4 7" id="KW-0812">Transmembrane</keyword>
<dbReference type="GO" id="GO:0005886">
    <property type="term" value="C:plasma membrane"/>
    <property type="evidence" value="ECO:0007669"/>
    <property type="project" value="UniProtKB-SubCell"/>
</dbReference>
<feature type="transmembrane region" description="Helical" evidence="7">
    <location>
        <begin position="181"/>
        <end position="205"/>
    </location>
</feature>
<evidence type="ECO:0000256" key="3">
    <source>
        <dbReference type="ARBA" id="ARBA00022475"/>
    </source>
</evidence>
<protein>
    <recommendedName>
        <fullName evidence="12">Energy-coupling factor ABC transporter permease</fullName>
    </recommendedName>
</protein>
<dbReference type="Pfam" id="PF01891">
    <property type="entry name" value="CbiM"/>
    <property type="match status" value="1"/>
</dbReference>
<feature type="transmembrane region" description="Helical" evidence="7">
    <location>
        <begin position="42"/>
        <end position="58"/>
    </location>
</feature>
<evidence type="ECO:0000313" key="10">
    <source>
        <dbReference type="Proteomes" id="UP000242861"/>
    </source>
</evidence>
<reference evidence="10" key="2">
    <citation type="submission" date="2017-12" db="EMBL/GenBank/DDBJ databases">
        <authorList>
            <person name="Yu X.-Y."/>
        </authorList>
    </citation>
    <scope>NUCLEOTIDE SEQUENCE [LARGE SCALE GENOMIC DNA]</scope>
    <source>
        <strain evidence="10">ZYSR67-Z</strain>
    </source>
</reference>
<reference evidence="9" key="3">
    <citation type="submission" date="2017-12" db="EMBL/GenBank/DDBJ databases">
        <authorList>
            <person name="Hurst M.R.H."/>
        </authorList>
    </citation>
    <scope>NUCLEOTIDE SEQUENCE [LARGE SCALE GENOMIC DNA]</scope>
    <source>
        <strain evidence="9">ZYSR67-Z</strain>
    </source>
</reference>
<evidence type="ECO:0000313" key="8">
    <source>
        <dbReference type="EMBL" id="GGH89324.1"/>
    </source>
</evidence>
<dbReference type="Gene3D" id="1.10.1760.20">
    <property type="match status" value="1"/>
</dbReference>
<dbReference type="RefSeq" id="WP_093985941.1">
    <property type="nucleotide sequence ID" value="NZ_BMDE01000001.1"/>
</dbReference>
<evidence type="ECO:0000256" key="1">
    <source>
        <dbReference type="ARBA" id="ARBA00004651"/>
    </source>
</evidence>
<evidence type="ECO:0000256" key="5">
    <source>
        <dbReference type="ARBA" id="ARBA00022989"/>
    </source>
</evidence>
<reference evidence="11" key="4">
    <citation type="journal article" date="2019" name="Int. J. Syst. Evol. Microbiol.">
        <title>The Global Catalogue of Microorganisms (GCM) 10K type strain sequencing project: providing services to taxonomists for standard genome sequencing and annotation.</title>
        <authorList>
            <consortium name="The Broad Institute Genomics Platform"/>
            <consortium name="The Broad Institute Genome Sequencing Center for Infectious Disease"/>
            <person name="Wu L."/>
            <person name="Ma J."/>
        </authorList>
    </citation>
    <scope>NUCLEOTIDE SEQUENCE [LARGE SCALE GENOMIC DNA]</scope>
    <source>
        <strain evidence="11">CCM 8778</strain>
    </source>
</reference>
<keyword evidence="5 7" id="KW-1133">Transmembrane helix</keyword>
<evidence type="ECO:0000313" key="11">
    <source>
        <dbReference type="Proteomes" id="UP000655550"/>
    </source>
</evidence>
<dbReference type="Proteomes" id="UP000655550">
    <property type="component" value="Unassembled WGS sequence"/>
</dbReference>
<comment type="caution">
    <text evidence="9">The sequence shown here is derived from an EMBL/GenBank/DDBJ whole genome shotgun (WGS) entry which is preliminary data.</text>
</comment>
<evidence type="ECO:0000313" key="9">
    <source>
        <dbReference type="EMBL" id="PKF70149.1"/>
    </source>
</evidence>
<dbReference type="InterPro" id="IPR002751">
    <property type="entry name" value="CbiM/NikMN"/>
</dbReference>
<proteinExistence type="predicted"/>
<evidence type="ECO:0000256" key="4">
    <source>
        <dbReference type="ARBA" id="ARBA00022692"/>
    </source>
</evidence>
<keyword evidence="3" id="KW-1003">Cell membrane</keyword>
<sequence length="225" mass="25170">MIAGHLLTGETLTLSALLYTAGICWAVARAPWLELLSDTRRQHLLGGSWLLLCGLWLLRRDFESGLSFHFIGMTALTLLLDWPLAILVGLSAQLALCLLGRQEWLALGANGLLLVLLPVWLSEACSRWVERFQPRNLFVYIFACGFSAAGIVAVLSCLVGLGMLSLGGQLTIVEEWDNLLGYLWLVLFPEAFINGTLVTALVVFYPQWMETFNRTRYLQAPWRQD</sequence>
<dbReference type="Proteomes" id="UP000242861">
    <property type="component" value="Unassembled WGS sequence"/>
</dbReference>
<evidence type="ECO:0000256" key="7">
    <source>
        <dbReference type="SAM" id="Phobius"/>
    </source>
</evidence>
<name>A0A2I0CLV9_9PSED</name>
<keyword evidence="6 7" id="KW-0472">Membrane</keyword>
<reference evidence="8" key="1">
    <citation type="journal article" date="2014" name="Int. J. Syst. Evol. Microbiol.">
        <title>Complete genome of a new Firmicutes species belonging to the dominant human colonic microbiota ('Ruminococcus bicirculans') reveals two chromosomes and a selective capacity to utilize plant glucans.</title>
        <authorList>
            <consortium name="NISC Comparative Sequencing Program"/>
            <person name="Wegmann U."/>
            <person name="Louis P."/>
            <person name="Goesmann A."/>
            <person name="Henrissat B."/>
            <person name="Duncan S.H."/>
            <person name="Flint H.J."/>
        </authorList>
    </citation>
    <scope>NUCLEOTIDE SEQUENCE</scope>
    <source>
        <strain evidence="8">CCM 8778</strain>
    </source>
</reference>
<comment type="subcellular location">
    <subcellularLocation>
        <location evidence="1">Cell membrane</location>
        <topology evidence="1">Multi-pass membrane protein</topology>
    </subcellularLocation>
</comment>
<organism evidence="9 10">
    <name type="scientific">Pseudomonas fluvialis</name>
    <dbReference type="NCBI Taxonomy" id="1793966"/>
    <lineage>
        <taxon>Bacteria</taxon>
        <taxon>Pseudomonadati</taxon>
        <taxon>Pseudomonadota</taxon>
        <taxon>Gammaproteobacteria</taxon>
        <taxon>Pseudomonadales</taxon>
        <taxon>Pseudomonadaceae</taxon>
        <taxon>Pseudomonas</taxon>
    </lineage>
</organism>
<accession>A0A2I0CLV9</accession>
<keyword evidence="2" id="KW-0813">Transport</keyword>
<dbReference type="AlphaFoldDB" id="A0A2I0CLV9"/>
<dbReference type="EMBL" id="BMDE01000001">
    <property type="protein sequence ID" value="GGH89324.1"/>
    <property type="molecule type" value="Genomic_DNA"/>
</dbReference>
<evidence type="ECO:0000256" key="2">
    <source>
        <dbReference type="ARBA" id="ARBA00022448"/>
    </source>
</evidence>
<dbReference type="EMBL" id="PIYS01000029">
    <property type="protein sequence ID" value="PKF70149.1"/>
    <property type="molecule type" value="Genomic_DNA"/>
</dbReference>
<reference evidence="8" key="5">
    <citation type="submission" date="2024-05" db="EMBL/GenBank/DDBJ databases">
        <authorList>
            <person name="Sun Q."/>
            <person name="Sedlacek I."/>
        </authorList>
    </citation>
    <scope>NUCLEOTIDE SEQUENCE</scope>
    <source>
        <strain evidence="8">CCM 8778</strain>
    </source>
</reference>
<feature type="transmembrane region" description="Helical" evidence="7">
    <location>
        <begin position="12"/>
        <end position="30"/>
    </location>
</feature>
<dbReference type="GO" id="GO:0000041">
    <property type="term" value="P:transition metal ion transport"/>
    <property type="evidence" value="ECO:0007669"/>
    <property type="project" value="InterPro"/>
</dbReference>
<feature type="transmembrane region" description="Helical" evidence="7">
    <location>
        <begin position="137"/>
        <end position="161"/>
    </location>
</feature>
<evidence type="ECO:0008006" key="12">
    <source>
        <dbReference type="Google" id="ProtNLM"/>
    </source>
</evidence>
<feature type="transmembrane region" description="Helical" evidence="7">
    <location>
        <begin position="70"/>
        <end position="92"/>
    </location>
</feature>
<keyword evidence="11" id="KW-1185">Reference proteome</keyword>
<evidence type="ECO:0000256" key="6">
    <source>
        <dbReference type="ARBA" id="ARBA00023136"/>
    </source>
</evidence>
<feature type="transmembrane region" description="Helical" evidence="7">
    <location>
        <begin position="104"/>
        <end position="125"/>
    </location>
</feature>